<dbReference type="KEGG" id="dsf:UWK_00175"/>
<accession>M1P4X3</accession>
<dbReference type="HOGENOM" id="CLU_025044_0_0_7"/>
<dbReference type="InterPro" id="IPR038186">
    <property type="entry name" value="CHAD_dom_sf"/>
</dbReference>
<reference evidence="3" key="1">
    <citation type="journal article" date="2013" name="Stand. Genomic Sci.">
        <title>Complete genome sequence of Desulfocapsa sulfexigens, a marine deltaproteobacterium specialized in disproportionating inorganic sulfur compounds.</title>
        <authorList>
            <person name="Finster K.W."/>
            <person name="Kjeldsen K.U."/>
            <person name="Kube M."/>
            <person name="Reinhardt R."/>
            <person name="Mussmann M."/>
            <person name="Amann R."/>
            <person name="Schreiber L."/>
        </authorList>
    </citation>
    <scope>NUCLEOTIDE SEQUENCE [LARGE SCALE GENOMIC DNA]</scope>
    <source>
        <strain evidence="3">DSM 10523 / SB164P1</strain>
    </source>
</reference>
<sequence>MKPSQHGIWILPEDYVPSDLKHSFSDTFIVRTGSVKKSSRIWYDTFDWRLFRKKQRLTSDGSNWVLDDFQGRQLAVLESPRKSFRFSWQFPDSPLRQSLEKTLDVRGVLQICVEELESYSLNLCNTDENIVVFLDIQQSTNRLTRSKRSVAHIKEMRGCGKRFKRAVKILESSGAVQVSSIADLFPFVLEGSGRKALDYNSGYAVPLAPELRSIDAIRKIHAFLLECMRRNEEGVITDLDSEFLHDLRVAVRRTRSALTLFKGVLATDITDRFKEDFHYIGQITGSVRDLDVYLLNEKQYKDSVPERLQQGLTYFFDNLTESRKEEQRKLVSSIRSKRYQQILTDWSQLLDKESLLPAAEKGDIPIAVLAGKIIHKRFRRVLQDGRNIHRGTPDIALHKLRIQCKKLRYCLEFLAPLYGPKQMKQFIRQLKMLQNNLGDFNDLSVQQQILAKYLSTIKPGTRKSVELAASIGGLMTSLAAQHQWTRDHFEKTFTHFCCPKNMALYQKIFD</sequence>
<dbReference type="PROSITE" id="PS51708">
    <property type="entry name" value="CHAD"/>
    <property type="match status" value="1"/>
</dbReference>
<dbReference type="Proteomes" id="UP000011721">
    <property type="component" value="Chromosome"/>
</dbReference>
<proteinExistence type="predicted"/>
<evidence type="ECO:0000313" key="3">
    <source>
        <dbReference type="Proteomes" id="UP000011721"/>
    </source>
</evidence>
<dbReference type="OrthoDB" id="9777271at2"/>
<feature type="domain" description="CHAD" evidence="1">
    <location>
        <begin position="210"/>
        <end position="490"/>
    </location>
</feature>
<name>M1P4X3_DESSD</name>
<dbReference type="PATRIC" id="fig|1167006.5.peg.199"/>
<dbReference type="RefSeq" id="WP_015402461.1">
    <property type="nucleotide sequence ID" value="NC_020304.1"/>
</dbReference>
<dbReference type="Pfam" id="PF05235">
    <property type="entry name" value="CHAD"/>
    <property type="match status" value="1"/>
</dbReference>
<keyword evidence="3" id="KW-1185">Reference proteome</keyword>
<dbReference type="Gene3D" id="1.40.20.10">
    <property type="entry name" value="CHAD domain"/>
    <property type="match status" value="1"/>
</dbReference>
<dbReference type="eggNOG" id="COG5607">
    <property type="taxonomic scope" value="Bacteria"/>
</dbReference>
<organism evidence="2 3">
    <name type="scientific">Desulfocapsa sulfexigens (strain DSM 10523 / SB164P1)</name>
    <dbReference type="NCBI Taxonomy" id="1167006"/>
    <lineage>
        <taxon>Bacteria</taxon>
        <taxon>Pseudomonadati</taxon>
        <taxon>Thermodesulfobacteriota</taxon>
        <taxon>Desulfobulbia</taxon>
        <taxon>Desulfobulbales</taxon>
        <taxon>Desulfocapsaceae</taxon>
        <taxon>Desulfocapsa</taxon>
    </lineage>
</organism>
<gene>
    <name evidence="2" type="ordered locus">UWK_00175</name>
</gene>
<evidence type="ECO:0000313" key="2">
    <source>
        <dbReference type="EMBL" id="AGF76762.1"/>
    </source>
</evidence>
<dbReference type="SMART" id="SM00880">
    <property type="entry name" value="CHAD"/>
    <property type="match status" value="1"/>
</dbReference>
<dbReference type="EMBL" id="CP003985">
    <property type="protein sequence ID" value="AGF76762.1"/>
    <property type="molecule type" value="Genomic_DNA"/>
</dbReference>
<dbReference type="AlphaFoldDB" id="M1P4X3"/>
<protein>
    <recommendedName>
        <fullName evidence="1">CHAD domain-containing protein</fullName>
    </recommendedName>
</protein>
<dbReference type="PANTHER" id="PTHR39339">
    <property type="entry name" value="SLR1444 PROTEIN"/>
    <property type="match status" value="1"/>
</dbReference>
<dbReference type="STRING" id="1167006.UWK_00175"/>
<dbReference type="InterPro" id="IPR007899">
    <property type="entry name" value="CHAD_dom"/>
</dbReference>
<evidence type="ECO:0000259" key="1">
    <source>
        <dbReference type="PROSITE" id="PS51708"/>
    </source>
</evidence>
<dbReference type="PANTHER" id="PTHR39339:SF1">
    <property type="entry name" value="CHAD DOMAIN-CONTAINING PROTEIN"/>
    <property type="match status" value="1"/>
</dbReference>